<feature type="region of interest" description="Disordered" evidence="1">
    <location>
        <begin position="27"/>
        <end position="58"/>
    </location>
</feature>
<evidence type="ECO:0000313" key="4">
    <source>
        <dbReference type="Proteomes" id="UP000657931"/>
    </source>
</evidence>
<dbReference type="Proteomes" id="UP000657931">
    <property type="component" value="Unassembled WGS sequence"/>
</dbReference>
<dbReference type="PROSITE" id="PS51257">
    <property type="entry name" value="PROKAR_LIPOPROTEIN"/>
    <property type="match status" value="1"/>
</dbReference>
<protein>
    <submittedName>
        <fullName evidence="3">YhcN/YlaJ family sporulation lipoprotein</fullName>
    </submittedName>
</protein>
<feature type="signal peptide" evidence="2">
    <location>
        <begin position="1"/>
        <end position="24"/>
    </location>
</feature>
<comment type="caution">
    <text evidence="3">The sequence shown here is derived from an EMBL/GenBank/DDBJ whole genome shotgun (WGS) entry which is preliminary data.</text>
</comment>
<reference evidence="3 4" key="1">
    <citation type="submission" date="2020-08" db="EMBL/GenBank/DDBJ databases">
        <title>A Genomic Blueprint of the Chicken Gut Microbiome.</title>
        <authorList>
            <person name="Gilroy R."/>
            <person name="Ravi A."/>
            <person name="Getino M."/>
            <person name="Pursley I."/>
            <person name="Horton D.L."/>
            <person name="Alikhan N.-F."/>
            <person name="Baker D."/>
            <person name="Gharbi K."/>
            <person name="Hall N."/>
            <person name="Watson M."/>
            <person name="Adriaenssens E.M."/>
            <person name="Foster-Nyarko E."/>
            <person name="Jarju S."/>
            <person name="Secka A."/>
            <person name="Antonio M."/>
            <person name="Oren A."/>
            <person name="Chaudhuri R."/>
            <person name="La Ragione R.M."/>
            <person name="Hildebrand F."/>
            <person name="Pallen M.J."/>
        </authorList>
    </citation>
    <scope>NUCLEOTIDE SEQUENCE [LARGE SCALE GENOMIC DNA]</scope>
    <source>
        <strain evidence="3 4">Sa5YUA1</strain>
    </source>
</reference>
<dbReference type="Pfam" id="PF09580">
    <property type="entry name" value="Spore_YhcN_YlaJ"/>
    <property type="match status" value="1"/>
</dbReference>
<dbReference type="NCBIfam" id="TIGR02898">
    <property type="entry name" value="spore_YhcN_YlaJ"/>
    <property type="match status" value="1"/>
</dbReference>
<keyword evidence="4" id="KW-1185">Reference proteome</keyword>
<feature type="chain" id="PRO_5045754429" evidence="2">
    <location>
        <begin position="25"/>
        <end position="180"/>
    </location>
</feature>
<evidence type="ECO:0000313" key="3">
    <source>
        <dbReference type="EMBL" id="MBD7937730.1"/>
    </source>
</evidence>
<accession>A0ABR8QQD4</accession>
<gene>
    <name evidence="3" type="ORF">H9655_11930</name>
</gene>
<feature type="compositionally biased region" description="Basic and acidic residues" evidence="1">
    <location>
        <begin position="35"/>
        <end position="58"/>
    </location>
</feature>
<evidence type="ECO:0000256" key="1">
    <source>
        <dbReference type="SAM" id="MobiDB-lite"/>
    </source>
</evidence>
<keyword evidence="3" id="KW-0449">Lipoprotein</keyword>
<proteinExistence type="predicted"/>
<dbReference type="InterPro" id="IPR019076">
    <property type="entry name" value="Spore_lipoprot_YhcN/YlaJ-like"/>
</dbReference>
<sequence>MKGTIIAVALSGSLLLTACGMNNGQEVNDTANRAPDMHDPAKVGYDRNGDNDRPSIDHNIHTRNVDYDGTQQSMRFADKTADNITQMDEVKRARVLLTGDNAYVAATLANGKELTQDLESKIADQVKSSDQNIDDVYVSVNPDFYNRVDTYAKDVRDGKPIEGFFDEFSETVKRIFPDHE</sequence>
<dbReference type="InterPro" id="IPR014247">
    <property type="entry name" value="Spore_lipoprot_YhcN/YlaJ"/>
</dbReference>
<dbReference type="RefSeq" id="WP_191814221.1">
    <property type="nucleotide sequence ID" value="NZ_JACSQT010000005.1"/>
</dbReference>
<dbReference type="EMBL" id="JACSQT010000005">
    <property type="protein sequence ID" value="MBD7937730.1"/>
    <property type="molecule type" value="Genomic_DNA"/>
</dbReference>
<name>A0ABR8QQD4_9BACI</name>
<evidence type="ECO:0000256" key="2">
    <source>
        <dbReference type="SAM" id="SignalP"/>
    </source>
</evidence>
<keyword evidence="2" id="KW-0732">Signal</keyword>
<organism evidence="3 4">
    <name type="scientific">Cytobacillus stercorigallinarum</name>
    <dbReference type="NCBI Taxonomy" id="2762240"/>
    <lineage>
        <taxon>Bacteria</taxon>
        <taxon>Bacillati</taxon>
        <taxon>Bacillota</taxon>
        <taxon>Bacilli</taxon>
        <taxon>Bacillales</taxon>
        <taxon>Bacillaceae</taxon>
        <taxon>Cytobacillus</taxon>
    </lineage>
</organism>